<sequence>MQGKEQGDQRRAVRHAEKRRTSTCAFADRIAQLSVDHYHMVVPESFRHEQKQTCVATIVAHHGLTKELRVIAMGVGTKFLSNSLLAGESASSQYGDRVRDCHAEVLARRALRRYLSLQILNDRKVKKPDAQKDPFGMVILEKSQFTEDADNNTTTKLPLYKLNPHITLHCYTSSAPCGNAVLKRFVTCRKEVFRDDLGPDEWPTCHHEAIPGHAISQGEFSLLLKEDKGHVISSEEQIALEKRKMELLSPKQQSWPSNCETNWCPAGTTTLFSGKGSLHTCSDKLLRWNILGWQGSLLSSFLEKSIVPETLTVGRKLSAITCRRAVCCRAVGSYALKRSKCDHRAKQIRNDNGSNISSVCNNDGTIIDKITVKHPVIMGTSVYLDEEGVVETDPDNPGQDVRFHSSLSFAWWLGTEELPTITSITNGSLECIDGATGWALDATAVDKGQSGYTDCGQEVENKFVSSVSTTALVNIFLSIHPNTTPLKEEYDDSERTLGKLREMKLRYGGDYERRKAAYFAEHEVLRTWNRRHLL</sequence>
<dbReference type="PANTHER" id="PTHR10910">
    <property type="entry name" value="EUKARYOTE SPECIFIC DSRNA BINDING PROTEIN"/>
    <property type="match status" value="1"/>
</dbReference>
<protein>
    <recommendedName>
        <fullName evidence="1">A to I editase domain-containing protein</fullName>
    </recommendedName>
</protein>
<dbReference type="InParanoid" id="A0A1Z5JK35"/>
<evidence type="ECO:0000313" key="3">
    <source>
        <dbReference type="Proteomes" id="UP000198406"/>
    </source>
</evidence>
<dbReference type="GO" id="GO:0006382">
    <property type="term" value="P:adenosine to inosine editing"/>
    <property type="evidence" value="ECO:0007669"/>
    <property type="project" value="TreeGrafter"/>
</dbReference>
<feature type="domain" description="A to I editase" evidence="1">
    <location>
        <begin position="72"/>
        <end position="437"/>
    </location>
</feature>
<keyword evidence="3" id="KW-1185">Reference proteome</keyword>
<dbReference type="GO" id="GO:0005737">
    <property type="term" value="C:cytoplasm"/>
    <property type="evidence" value="ECO:0007669"/>
    <property type="project" value="TreeGrafter"/>
</dbReference>
<dbReference type="OrthoDB" id="47001at2759"/>
<name>A0A1Z5JK35_FISSO</name>
<accession>A0A1Z5JK35</accession>
<dbReference type="AlphaFoldDB" id="A0A1Z5JK35"/>
<dbReference type="EMBL" id="BDSP01000080">
    <property type="protein sequence ID" value="GAX14367.1"/>
    <property type="molecule type" value="Genomic_DNA"/>
</dbReference>
<evidence type="ECO:0000259" key="1">
    <source>
        <dbReference type="PROSITE" id="PS50141"/>
    </source>
</evidence>
<dbReference type="GO" id="GO:0003725">
    <property type="term" value="F:double-stranded RNA binding"/>
    <property type="evidence" value="ECO:0007669"/>
    <property type="project" value="TreeGrafter"/>
</dbReference>
<dbReference type="GO" id="GO:0006396">
    <property type="term" value="P:RNA processing"/>
    <property type="evidence" value="ECO:0007669"/>
    <property type="project" value="InterPro"/>
</dbReference>
<dbReference type="GO" id="GO:0005730">
    <property type="term" value="C:nucleolus"/>
    <property type="evidence" value="ECO:0007669"/>
    <property type="project" value="TreeGrafter"/>
</dbReference>
<comment type="caution">
    <text evidence="2">The sequence shown here is derived from an EMBL/GenBank/DDBJ whole genome shotgun (WGS) entry which is preliminary data.</text>
</comment>
<dbReference type="Pfam" id="PF02137">
    <property type="entry name" value="A_deamin"/>
    <property type="match status" value="1"/>
</dbReference>
<dbReference type="SMART" id="SM00552">
    <property type="entry name" value="ADEAMc"/>
    <property type="match status" value="1"/>
</dbReference>
<dbReference type="InterPro" id="IPR002466">
    <property type="entry name" value="A_deamin"/>
</dbReference>
<dbReference type="GO" id="GO:0003726">
    <property type="term" value="F:double-stranded RNA adenosine deaminase activity"/>
    <property type="evidence" value="ECO:0007669"/>
    <property type="project" value="TreeGrafter"/>
</dbReference>
<organism evidence="2 3">
    <name type="scientific">Fistulifera solaris</name>
    <name type="common">Oleaginous diatom</name>
    <dbReference type="NCBI Taxonomy" id="1519565"/>
    <lineage>
        <taxon>Eukaryota</taxon>
        <taxon>Sar</taxon>
        <taxon>Stramenopiles</taxon>
        <taxon>Ochrophyta</taxon>
        <taxon>Bacillariophyta</taxon>
        <taxon>Bacillariophyceae</taxon>
        <taxon>Bacillariophycidae</taxon>
        <taxon>Naviculales</taxon>
        <taxon>Naviculaceae</taxon>
        <taxon>Fistulifera</taxon>
    </lineage>
</organism>
<reference evidence="2 3" key="1">
    <citation type="journal article" date="2015" name="Plant Cell">
        <title>Oil accumulation by the oleaginous diatom Fistulifera solaris as revealed by the genome and transcriptome.</title>
        <authorList>
            <person name="Tanaka T."/>
            <person name="Maeda Y."/>
            <person name="Veluchamy A."/>
            <person name="Tanaka M."/>
            <person name="Abida H."/>
            <person name="Marechal E."/>
            <person name="Bowler C."/>
            <person name="Muto M."/>
            <person name="Sunaga Y."/>
            <person name="Tanaka M."/>
            <person name="Yoshino T."/>
            <person name="Taniguchi T."/>
            <person name="Fukuda Y."/>
            <person name="Nemoto M."/>
            <person name="Matsumoto M."/>
            <person name="Wong P.S."/>
            <person name="Aburatani S."/>
            <person name="Fujibuchi W."/>
        </authorList>
    </citation>
    <scope>NUCLEOTIDE SEQUENCE [LARGE SCALE GENOMIC DNA]</scope>
    <source>
        <strain evidence="2 3">JPCC DA0580</strain>
    </source>
</reference>
<dbReference type="PANTHER" id="PTHR10910:SF145">
    <property type="entry name" value="DOUBLE-STRANDED RNA-SPECIFIC ADENOSINE DEAMINASE-LIKE"/>
    <property type="match status" value="1"/>
</dbReference>
<evidence type="ECO:0000313" key="2">
    <source>
        <dbReference type="EMBL" id="GAX14367.1"/>
    </source>
</evidence>
<proteinExistence type="predicted"/>
<dbReference type="Proteomes" id="UP000198406">
    <property type="component" value="Unassembled WGS sequence"/>
</dbReference>
<dbReference type="PROSITE" id="PS50141">
    <property type="entry name" value="A_DEAMIN_EDITASE"/>
    <property type="match status" value="1"/>
</dbReference>
<gene>
    <name evidence="2" type="ORF">FisN_11Hh176</name>
</gene>
<dbReference type="GO" id="GO:0008251">
    <property type="term" value="F:tRNA-specific adenosine deaminase activity"/>
    <property type="evidence" value="ECO:0007669"/>
    <property type="project" value="TreeGrafter"/>
</dbReference>